<dbReference type="EMBL" id="RHFK02000020">
    <property type="protein sequence ID" value="TWW57789.1"/>
    <property type="molecule type" value="Genomic_DNA"/>
</dbReference>
<evidence type="ECO:0000313" key="3">
    <source>
        <dbReference type="Proteomes" id="UP000324091"/>
    </source>
</evidence>
<accession>A0A5C6MSS2</accession>
<proteinExistence type="predicted"/>
<organism evidence="2 3">
    <name type="scientific">Takifugu flavidus</name>
    <name type="common">sansaifugu</name>
    <dbReference type="NCBI Taxonomy" id="433684"/>
    <lineage>
        <taxon>Eukaryota</taxon>
        <taxon>Metazoa</taxon>
        <taxon>Chordata</taxon>
        <taxon>Craniata</taxon>
        <taxon>Vertebrata</taxon>
        <taxon>Euteleostomi</taxon>
        <taxon>Actinopterygii</taxon>
        <taxon>Neopterygii</taxon>
        <taxon>Teleostei</taxon>
        <taxon>Neoteleostei</taxon>
        <taxon>Acanthomorphata</taxon>
        <taxon>Eupercaria</taxon>
        <taxon>Tetraodontiformes</taxon>
        <taxon>Tetradontoidea</taxon>
        <taxon>Tetraodontidae</taxon>
        <taxon>Takifugu</taxon>
    </lineage>
</organism>
<reference evidence="2 3" key="1">
    <citation type="submission" date="2019-04" db="EMBL/GenBank/DDBJ databases">
        <title>Chromosome genome assembly for Takifugu flavidus.</title>
        <authorList>
            <person name="Xiao S."/>
        </authorList>
    </citation>
    <scope>NUCLEOTIDE SEQUENCE [LARGE SCALE GENOMIC DNA]</scope>
    <source>
        <strain evidence="2">HTHZ2018</strain>
        <tissue evidence="2">Muscle</tissue>
    </source>
</reference>
<keyword evidence="3" id="KW-1185">Reference proteome</keyword>
<name>A0A5C6MSS2_9TELE</name>
<dbReference type="AlphaFoldDB" id="A0A5C6MSS2"/>
<feature type="region of interest" description="Disordered" evidence="1">
    <location>
        <begin position="98"/>
        <end position="127"/>
    </location>
</feature>
<evidence type="ECO:0000313" key="2">
    <source>
        <dbReference type="EMBL" id="TWW57789.1"/>
    </source>
</evidence>
<dbReference type="Proteomes" id="UP000324091">
    <property type="component" value="Chromosome 7"/>
</dbReference>
<feature type="region of interest" description="Disordered" evidence="1">
    <location>
        <begin position="1"/>
        <end position="21"/>
    </location>
</feature>
<sequence length="127" mass="13894">MYAKGKGAVVPSDSQAREKGGESNFVKVVGFGRSAAGGESAPPAAAEARLRKFGFLNPPPHVRLSSPRSLFAEQQFHLEQLCAAEPEPGRCNVRHVSVRQGHRHRPQPTLVQPDRAAQLQRFTFPQD</sequence>
<gene>
    <name evidence="2" type="ORF">D4764_07G0005080</name>
</gene>
<evidence type="ECO:0000256" key="1">
    <source>
        <dbReference type="SAM" id="MobiDB-lite"/>
    </source>
</evidence>
<protein>
    <submittedName>
        <fullName evidence="2">Uncharacterized protein</fullName>
    </submittedName>
</protein>
<comment type="caution">
    <text evidence="2">The sequence shown here is derived from an EMBL/GenBank/DDBJ whole genome shotgun (WGS) entry which is preliminary data.</text>
</comment>